<feature type="compositionally biased region" description="Pro residues" evidence="1">
    <location>
        <begin position="89"/>
        <end position="98"/>
    </location>
</feature>
<organism evidence="2">
    <name type="scientific">freshwater metagenome</name>
    <dbReference type="NCBI Taxonomy" id="449393"/>
    <lineage>
        <taxon>unclassified sequences</taxon>
        <taxon>metagenomes</taxon>
        <taxon>ecological metagenomes</taxon>
    </lineage>
</organism>
<protein>
    <submittedName>
        <fullName evidence="2">Unannotated protein</fullName>
    </submittedName>
</protein>
<dbReference type="AlphaFoldDB" id="A0A6J7GNS5"/>
<dbReference type="EMBL" id="CAFBMS010000003">
    <property type="protein sequence ID" value="CAB4908764.1"/>
    <property type="molecule type" value="Genomic_DNA"/>
</dbReference>
<evidence type="ECO:0000256" key="1">
    <source>
        <dbReference type="SAM" id="MobiDB-lite"/>
    </source>
</evidence>
<name>A0A6J7GNS5_9ZZZZ</name>
<feature type="compositionally biased region" description="Pro residues" evidence="1">
    <location>
        <begin position="59"/>
        <end position="79"/>
    </location>
</feature>
<sequence length="251" mass="26412">MHAKVSRTWVAAIVFALSALFIGQSLADDAIPAIDVPVVAPDTAAPTPDPTPVVDSTPMPDPTPVVDPTPTPDPTPVVDPTPSESASPSPSPTKPPPHALANQNMSVRVASAVHADPRANSVFVTPIELYAPSIILACISSSTAMLDISQKNAANNLDPKSLVGDFSTYIRMTGSSDQVMSLINSFNGLRAMSFTRGIVNQHVLFRFVAVSEPTLDAKLCNDGKASNNRIVNVVPVGIDIDMKKADVRLAK</sequence>
<evidence type="ECO:0000313" key="2">
    <source>
        <dbReference type="EMBL" id="CAB4908764.1"/>
    </source>
</evidence>
<proteinExistence type="predicted"/>
<reference evidence="2" key="1">
    <citation type="submission" date="2020-05" db="EMBL/GenBank/DDBJ databases">
        <authorList>
            <person name="Chiriac C."/>
            <person name="Salcher M."/>
            <person name="Ghai R."/>
            <person name="Kavagutti S V."/>
        </authorList>
    </citation>
    <scope>NUCLEOTIDE SEQUENCE</scope>
</reference>
<feature type="region of interest" description="Disordered" evidence="1">
    <location>
        <begin position="42"/>
        <end position="100"/>
    </location>
</feature>
<feature type="compositionally biased region" description="Low complexity" evidence="1">
    <location>
        <begin position="42"/>
        <end position="58"/>
    </location>
</feature>
<gene>
    <name evidence="2" type="ORF">UFOPK3614_00115</name>
</gene>
<accession>A0A6J7GNS5</accession>